<accession>A0A6N6VQM2</accession>
<dbReference type="Gene3D" id="2.60.200.60">
    <property type="match status" value="1"/>
</dbReference>
<dbReference type="Pfam" id="PF05488">
    <property type="entry name" value="PAAR_motif"/>
    <property type="match status" value="1"/>
</dbReference>
<sequence length="99" mass="10554">MKVIIVGDSLNNGGTVITGSQDPEVNLDLFAAVGDKVICHIHGESEIVEGSPEATIDDRAIALEGHKTLCGCSLVASKKRILTFEIHPDQPGNLKIYTK</sequence>
<dbReference type="PROSITE" id="PS01098">
    <property type="entry name" value="LIPASE_GDSL_SER"/>
    <property type="match status" value="1"/>
</dbReference>
<evidence type="ECO:0000313" key="1">
    <source>
        <dbReference type="EMBL" id="KAB8037864.1"/>
    </source>
</evidence>
<keyword evidence="2" id="KW-1185">Reference proteome</keyword>
<name>A0A6N6VQM2_9BACT</name>
<proteinExistence type="predicted"/>
<dbReference type="EMBL" id="WFLM01000004">
    <property type="protein sequence ID" value="KAB8037864.1"/>
    <property type="molecule type" value="Genomic_DNA"/>
</dbReference>
<dbReference type="RefSeq" id="WP_153420942.1">
    <property type="nucleotide sequence ID" value="NZ_WFLM01000004.1"/>
</dbReference>
<evidence type="ECO:0000313" key="2">
    <source>
        <dbReference type="Proteomes" id="UP000437748"/>
    </source>
</evidence>
<dbReference type="CDD" id="cd14744">
    <property type="entry name" value="PAAR_CT_2"/>
    <property type="match status" value="1"/>
</dbReference>
<dbReference type="OrthoDB" id="8565659at2"/>
<dbReference type="AlphaFoldDB" id="A0A6N6VQM2"/>
<dbReference type="InterPro" id="IPR008727">
    <property type="entry name" value="PAAR_motif"/>
</dbReference>
<gene>
    <name evidence="1" type="ORF">GCL60_11865</name>
</gene>
<organism evidence="1 2">
    <name type="scientific">Silvanigrella paludirubra</name>
    <dbReference type="NCBI Taxonomy" id="2499159"/>
    <lineage>
        <taxon>Bacteria</taxon>
        <taxon>Pseudomonadati</taxon>
        <taxon>Bdellovibrionota</taxon>
        <taxon>Oligoflexia</taxon>
        <taxon>Silvanigrellales</taxon>
        <taxon>Silvanigrellaceae</taxon>
        <taxon>Silvanigrella</taxon>
    </lineage>
</organism>
<dbReference type="Proteomes" id="UP000437748">
    <property type="component" value="Unassembled WGS sequence"/>
</dbReference>
<dbReference type="GO" id="GO:0016298">
    <property type="term" value="F:lipase activity"/>
    <property type="evidence" value="ECO:0007669"/>
    <property type="project" value="InterPro"/>
</dbReference>
<comment type="caution">
    <text evidence="1">The sequence shown here is derived from an EMBL/GenBank/DDBJ whole genome shotgun (WGS) entry which is preliminary data.</text>
</comment>
<protein>
    <submittedName>
        <fullName evidence="1">PAAR domain-containing protein</fullName>
    </submittedName>
</protein>
<dbReference type="GO" id="GO:0006629">
    <property type="term" value="P:lipid metabolic process"/>
    <property type="evidence" value="ECO:0007669"/>
    <property type="project" value="InterPro"/>
</dbReference>
<dbReference type="InterPro" id="IPR008265">
    <property type="entry name" value="Lipase_GDSL_AS"/>
</dbReference>
<reference evidence="1 2" key="1">
    <citation type="submission" date="2019-10" db="EMBL/GenBank/DDBJ databases">
        <title>New species of Slilvanegrellaceae.</title>
        <authorList>
            <person name="Pitt A."/>
            <person name="Hahn M.W."/>
        </authorList>
    </citation>
    <scope>NUCLEOTIDE SEQUENCE [LARGE SCALE GENOMIC DNA]</scope>
    <source>
        <strain evidence="1 2">SP-Ram-0.45-NSY-1</strain>
    </source>
</reference>